<comment type="caution">
    <text evidence="1">The sequence shown here is derived from an EMBL/GenBank/DDBJ whole genome shotgun (WGS) entry which is preliminary data.</text>
</comment>
<name>A0ACC2EQI9_DIPCM</name>
<organism evidence="1 2">
    <name type="scientific">Diphasiastrum complanatum</name>
    <name type="common">Issler's clubmoss</name>
    <name type="synonym">Lycopodium complanatum</name>
    <dbReference type="NCBI Taxonomy" id="34168"/>
    <lineage>
        <taxon>Eukaryota</taxon>
        <taxon>Viridiplantae</taxon>
        <taxon>Streptophyta</taxon>
        <taxon>Embryophyta</taxon>
        <taxon>Tracheophyta</taxon>
        <taxon>Lycopodiopsida</taxon>
        <taxon>Lycopodiales</taxon>
        <taxon>Lycopodiaceae</taxon>
        <taxon>Lycopodioideae</taxon>
        <taxon>Diphasiastrum</taxon>
    </lineage>
</organism>
<protein>
    <submittedName>
        <fullName evidence="1">Uncharacterized protein</fullName>
    </submittedName>
</protein>
<evidence type="ECO:0000313" key="1">
    <source>
        <dbReference type="EMBL" id="KAJ7568768.1"/>
    </source>
</evidence>
<evidence type="ECO:0000313" key="2">
    <source>
        <dbReference type="Proteomes" id="UP001162992"/>
    </source>
</evidence>
<reference evidence="2" key="1">
    <citation type="journal article" date="2024" name="Proc. Natl. Acad. Sci. U.S.A.">
        <title>Extraordinary preservation of gene collinearity over three hundred million years revealed in homosporous lycophytes.</title>
        <authorList>
            <person name="Li C."/>
            <person name="Wickell D."/>
            <person name="Kuo L.Y."/>
            <person name="Chen X."/>
            <person name="Nie B."/>
            <person name="Liao X."/>
            <person name="Peng D."/>
            <person name="Ji J."/>
            <person name="Jenkins J."/>
            <person name="Williams M."/>
            <person name="Shu S."/>
            <person name="Plott C."/>
            <person name="Barry K."/>
            <person name="Rajasekar S."/>
            <person name="Grimwood J."/>
            <person name="Han X."/>
            <person name="Sun S."/>
            <person name="Hou Z."/>
            <person name="He W."/>
            <person name="Dai G."/>
            <person name="Sun C."/>
            <person name="Schmutz J."/>
            <person name="Leebens-Mack J.H."/>
            <person name="Li F.W."/>
            <person name="Wang L."/>
        </authorList>
    </citation>
    <scope>NUCLEOTIDE SEQUENCE [LARGE SCALE GENOMIC DNA]</scope>
    <source>
        <strain evidence="2">cv. PW_Plant_1</strain>
    </source>
</reference>
<dbReference type="EMBL" id="CM055092">
    <property type="protein sequence ID" value="KAJ7568768.1"/>
    <property type="molecule type" value="Genomic_DNA"/>
</dbReference>
<proteinExistence type="predicted"/>
<gene>
    <name evidence="1" type="ORF">O6H91_01G047200</name>
</gene>
<dbReference type="Proteomes" id="UP001162992">
    <property type="component" value="Chromosome 1"/>
</dbReference>
<keyword evidence="2" id="KW-1185">Reference proteome</keyword>
<sequence>MFELSYFTHQTTHIAPSESYIDMSVSSLDMYKRPKQEASPVNDNNRDADHDHQCLETFYYSRAIESFPPVNFRISVDDPYTAESRLVREIAPLLMPQVAQTSAISGCGSQFRQAQLQEMNTCAPVEKLPTIQEQRFMDEALGDYSSDDFLVDACLNLQPGNGSMGGFSTLKTLLRHGQGGLSEGTIYSSSLPKTDVAAVSSLQSLTLSMSQSSNHPTSKGVDSAANAERSPHGAKKRSPAAGSNQINTEASPRKSMDTFGQRTSRYRGVTKHRWTGRFEAHLWDNSCRKEGQARKGRQVYLGGYDKEDKAARAYDLAALKYWGPTTAINFPLSSYKHELEEMQNMTRQEYVQSLRRKSSGFSRGASAYRGVTRHHQQGRWQARIGRVAGNKDVYLGTFATQEEAAEAYDIAAIKFRGNTAVTNFDINRYDLKQIGCSTPRLLIGETARSKADSNCREKQVFHGINEAPTWQSPGCIHGLAGSDQSNVSGSYLQLPSPGPADSKPSRDNSTVGSISRAECMFCPLQGKPITSAHVPIFAIWNES</sequence>
<accession>A0ACC2EQI9</accession>